<evidence type="ECO:0000256" key="1">
    <source>
        <dbReference type="SAM" id="SignalP"/>
    </source>
</evidence>
<dbReference type="Gene3D" id="2.40.128.520">
    <property type="match status" value="1"/>
</dbReference>
<sequence length="140" mass="16016">MKALLSFFLVLFIGAVQGQTVTGLWKTIDDDTGVEKSIVEIYQQDGKIYGKVKEILNKDRADVVCDRCDGDKRNQPVQGMVIIEGMEKDGNQYSGGTILDPEKGKQYKCKLWVDEDNPNILNVRGYIAFLYRTQYWKRVE</sequence>
<reference evidence="3 4" key="1">
    <citation type="journal article" date="2012" name="J. Bacteriol.">
        <title>Genome Sequence of Galbibacter marinum Type Strain ck-I2-15.</title>
        <authorList>
            <person name="Lai Q."/>
            <person name="Li C."/>
            <person name="Shao Z."/>
        </authorList>
    </citation>
    <scope>NUCLEOTIDE SEQUENCE [LARGE SCALE GENOMIC DNA]</scope>
    <source>
        <strain evidence="4">ck-I2-15</strain>
    </source>
</reference>
<dbReference type="RefSeq" id="WP_008991041.1">
    <property type="nucleotide sequence ID" value="NZ_AMSG01000005.1"/>
</dbReference>
<dbReference type="STRING" id="555500.I215_05847"/>
<proteinExistence type="predicted"/>
<dbReference type="PANTHER" id="PTHR36919">
    <property type="entry name" value="BLR1215 PROTEIN"/>
    <property type="match status" value="1"/>
</dbReference>
<evidence type="ECO:0000259" key="2">
    <source>
        <dbReference type="Pfam" id="PF09917"/>
    </source>
</evidence>
<dbReference type="PATRIC" id="fig|555500.3.peg.1211"/>
<dbReference type="OrthoDB" id="9814399at2"/>
<feature type="signal peptide" evidence="1">
    <location>
        <begin position="1"/>
        <end position="18"/>
    </location>
</feature>
<dbReference type="AlphaFoldDB" id="K2P3W8"/>
<protein>
    <recommendedName>
        <fullName evidence="2">DUF2147 domain-containing protein</fullName>
    </recommendedName>
</protein>
<evidence type="ECO:0000313" key="3">
    <source>
        <dbReference type="EMBL" id="EKF55733.1"/>
    </source>
</evidence>
<keyword evidence="4" id="KW-1185">Reference proteome</keyword>
<dbReference type="eggNOG" id="COG4731">
    <property type="taxonomic scope" value="Bacteria"/>
</dbReference>
<accession>K2P3W8</accession>
<dbReference type="EMBL" id="AMSG01000005">
    <property type="protein sequence ID" value="EKF55733.1"/>
    <property type="molecule type" value="Genomic_DNA"/>
</dbReference>
<evidence type="ECO:0000313" key="4">
    <source>
        <dbReference type="Proteomes" id="UP000007364"/>
    </source>
</evidence>
<dbReference type="PANTHER" id="PTHR36919:SF3">
    <property type="entry name" value="BLL5882 PROTEIN"/>
    <property type="match status" value="1"/>
</dbReference>
<gene>
    <name evidence="3" type="ORF">I215_05847</name>
</gene>
<dbReference type="InterPro" id="IPR019223">
    <property type="entry name" value="DUF2147"/>
</dbReference>
<dbReference type="Proteomes" id="UP000007364">
    <property type="component" value="Unassembled WGS sequence"/>
</dbReference>
<dbReference type="Pfam" id="PF09917">
    <property type="entry name" value="DUF2147"/>
    <property type="match status" value="1"/>
</dbReference>
<feature type="chain" id="PRO_5003862664" description="DUF2147 domain-containing protein" evidence="1">
    <location>
        <begin position="19"/>
        <end position="140"/>
    </location>
</feature>
<comment type="caution">
    <text evidence="3">The sequence shown here is derived from an EMBL/GenBank/DDBJ whole genome shotgun (WGS) entry which is preliminary data.</text>
</comment>
<organism evidence="3 4">
    <name type="scientific">Galbibacter marinus</name>
    <dbReference type="NCBI Taxonomy" id="555500"/>
    <lineage>
        <taxon>Bacteria</taxon>
        <taxon>Pseudomonadati</taxon>
        <taxon>Bacteroidota</taxon>
        <taxon>Flavobacteriia</taxon>
        <taxon>Flavobacteriales</taxon>
        <taxon>Flavobacteriaceae</taxon>
        <taxon>Galbibacter</taxon>
    </lineage>
</organism>
<feature type="domain" description="DUF2147" evidence="2">
    <location>
        <begin position="23"/>
        <end position="138"/>
    </location>
</feature>
<name>K2P3W8_9FLAO</name>
<keyword evidence="1" id="KW-0732">Signal</keyword>